<dbReference type="EMBL" id="JXSX01000001">
    <property type="protein sequence ID" value="KIR64942.1"/>
    <property type="molecule type" value="Genomic_DNA"/>
</dbReference>
<dbReference type="InterPro" id="IPR050090">
    <property type="entry name" value="Tyrosine_recombinase_XerCD"/>
</dbReference>
<keyword evidence="4" id="KW-1185">Reference proteome</keyword>
<gene>
    <name evidence="3" type="ORF">TK50_05190</name>
</gene>
<evidence type="ECO:0000259" key="2">
    <source>
        <dbReference type="PROSITE" id="PS51898"/>
    </source>
</evidence>
<keyword evidence="1" id="KW-0233">DNA recombination</keyword>
<comment type="caution">
    <text evidence="3">The sequence shown here is derived from an EMBL/GenBank/DDBJ whole genome shotgun (WGS) entry which is preliminary data.</text>
</comment>
<dbReference type="GO" id="GO:0006310">
    <property type="term" value="P:DNA recombination"/>
    <property type="evidence" value="ECO:0007669"/>
    <property type="project" value="UniProtKB-KW"/>
</dbReference>
<organism evidence="3 4">
    <name type="scientific">Micromonospora haikouensis</name>
    <dbReference type="NCBI Taxonomy" id="686309"/>
    <lineage>
        <taxon>Bacteria</taxon>
        <taxon>Bacillati</taxon>
        <taxon>Actinomycetota</taxon>
        <taxon>Actinomycetes</taxon>
        <taxon>Micromonosporales</taxon>
        <taxon>Micromonosporaceae</taxon>
        <taxon>Micromonospora</taxon>
    </lineage>
</organism>
<dbReference type="InterPro" id="IPR011010">
    <property type="entry name" value="DNA_brk_join_enz"/>
</dbReference>
<dbReference type="AlphaFoldDB" id="A0A0D0V1U4"/>
<dbReference type="GO" id="GO:0015074">
    <property type="term" value="P:DNA integration"/>
    <property type="evidence" value="ECO:0007669"/>
    <property type="project" value="InterPro"/>
</dbReference>
<evidence type="ECO:0000313" key="3">
    <source>
        <dbReference type="EMBL" id="KIR64942.1"/>
    </source>
</evidence>
<dbReference type="PROSITE" id="PS51898">
    <property type="entry name" value="TYR_RECOMBINASE"/>
    <property type="match status" value="1"/>
</dbReference>
<dbReference type="OrthoDB" id="3773913at2"/>
<dbReference type="PANTHER" id="PTHR30349:SF64">
    <property type="entry name" value="PROPHAGE INTEGRASE INTD-RELATED"/>
    <property type="match status" value="1"/>
</dbReference>
<sequence length="459" mass="50748">MKSREVRIRSIQVNALAGRKKSYTVRWLVGTGPKSRTFATRALADNFRSDLMQAANRGEAFDGDSGLPESMMAPKESVSWLGFVRRYVDMKWPGAAAKSRESTTDALATVTAALVGEVAGRPDPGVLRRALREWEFPPASRHLDRPADVAAALRWLDRASLPLSALAEAAIVRPALDALGLTLDGRPAAASTTRRRRSVFYNVLQYAVELELLEFNPVDKLRVRSSRRKVAGEVDRRVVVNIRQARELLIGVTYVGQRGKNGRRGERLVAFYACLYFAALRPSEALGLRERDCHLPATGWGLLTVEKSRPAAGKRYTDSGEVHDDRGLKHRGVTEAREVPIPPELVAILRAHVDRFGVGVDGRLFRSDRGNVVASSTYSRVWEEARRLSLPPDRVASPLAGRPYDLRHAGVSLWLNAGLPAPEVAQRAGHSVDVLLKVYAKCLDGDRSRMNERIEAALR</sequence>
<dbReference type="Gene3D" id="1.10.443.10">
    <property type="entry name" value="Intergrase catalytic core"/>
    <property type="match status" value="1"/>
</dbReference>
<dbReference type="InterPro" id="IPR013762">
    <property type="entry name" value="Integrase-like_cat_sf"/>
</dbReference>
<feature type="domain" description="Tyr recombinase" evidence="2">
    <location>
        <begin position="237"/>
        <end position="453"/>
    </location>
</feature>
<dbReference type="PANTHER" id="PTHR30349">
    <property type="entry name" value="PHAGE INTEGRASE-RELATED"/>
    <property type="match status" value="1"/>
</dbReference>
<evidence type="ECO:0000256" key="1">
    <source>
        <dbReference type="ARBA" id="ARBA00023172"/>
    </source>
</evidence>
<protein>
    <submittedName>
        <fullName evidence="3">Integrase</fullName>
    </submittedName>
</protein>
<dbReference type="InterPro" id="IPR002104">
    <property type="entry name" value="Integrase_catalytic"/>
</dbReference>
<accession>A0A0D0V1U4</accession>
<dbReference type="SUPFAM" id="SSF56349">
    <property type="entry name" value="DNA breaking-rejoining enzymes"/>
    <property type="match status" value="1"/>
</dbReference>
<evidence type="ECO:0000313" key="4">
    <source>
        <dbReference type="Proteomes" id="UP000032254"/>
    </source>
</evidence>
<reference evidence="3 4" key="1">
    <citation type="submission" date="2015-01" db="EMBL/GenBank/DDBJ databases">
        <title>Sequencing and annotation of Micromonospora carbonacea strain JXNU-1 genome.</title>
        <authorList>
            <person name="Long Z."/>
            <person name="Huang Y."/>
            <person name="Jiang Y."/>
        </authorList>
    </citation>
    <scope>NUCLEOTIDE SEQUENCE [LARGE SCALE GENOMIC DNA]</scope>
    <source>
        <strain evidence="3 4">JXNU-1</strain>
    </source>
</reference>
<dbReference type="GO" id="GO:0003677">
    <property type="term" value="F:DNA binding"/>
    <property type="evidence" value="ECO:0007669"/>
    <property type="project" value="InterPro"/>
</dbReference>
<dbReference type="Proteomes" id="UP000032254">
    <property type="component" value="Unassembled WGS sequence"/>
</dbReference>
<dbReference type="GeneID" id="301308897"/>
<dbReference type="PATRIC" id="fig|47853.6.peg.1106"/>
<name>A0A0D0V1U4_9ACTN</name>
<proteinExistence type="predicted"/>
<dbReference type="RefSeq" id="WP_043961698.1">
    <property type="nucleotide sequence ID" value="NZ_JXSX01000001.1"/>
</dbReference>